<sequence length="306" mass="34549">MVAMLRQDLPTIRYDAANCFIVSLTKVKKKTKESKKTLVKDIRDSVDTYANLFVFNVDNMRATKFVEVRQKFKANSRFFFGKNNVMAVALGRDTNTEYANQLSKVSSMLKGQCGLMFTNADKEAVIKYFNEFKESDYARGGQEATETVELPEGPLPQFSFSMEPQLRKLGVTRSSIPSGNVREPKFSESAAYFGRDKVDALGGRIIPPSKFKPDYYSSDSFKNKRLISVLGSIAAVIIYFAWLRESSDLDEILSMPPHVLSANLERRMLREEIEAAKKKGEDTTLLEAELAYVDVKEAALKTQFSK</sequence>
<dbReference type="InterPro" id="IPR051742">
    <property type="entry name" value="Ribosome_Assembly_uL10"/>
</dbReference>
<name>A0A9J2PWP2_ASCLU</name>
<dbReference type="PANTHER" id="PTHR45841:SF1">
    <property type="entry name" value="MRNA TURNOVER PROTEIN 4 HOMOLOG"/>
    <property type="match status" value="1"/>
</dbReference>
<dbReference type="Pfam" id="PF00466">
    <property type="entry name" value="Ribosomal_L10"/>
    <property type="match status" value="1"/>
</dbReference>
<dbReference type="InterPro" id="IPR001790">
    <property type="entry name" value="Ribosomal_uL10"/>
</dbReference>
<evidence type="ECO:0000256" key="4">
    <source>
        <dbReference type="ARBA" id="ARBA00023242"/>
    </source>
</evidence>
<evidence type="ECO:0000313" key="8">
    <source>
        <dbReference type="Proteomes" id="UP000036681"/>
    </source>
</evidence>
<dbReference type="InterPro" id="IPR043141">
    <property type="entry name" value="Ribosomal_uL10-like_sf"/>
</dbReference>
<keyword evidence="3 5" id="KW-0963">Cytoplasm</keyword>
<feature type="transmembrane region" description="Helical" evidence="6">
    <location>
        <begin position="226"/>
        <end position="243"/>
    </location>
</feature>
<keyword evidence="4 5" id="KW-0539">Nucleus</keyword>
<evidence type="ECO:0000259" key="7">
    <source>
        <dbReference type="Pfam" id="PF17777"/>
    </source>
</evidence>
<comment type="function">
    <text evidence="1 5">Component of the ribosome assembly machinery. Nuclear paralog of the ribosomal protein P0, it binds pre-60S subunits at an early stage of assembly in the nucleolus, and is replaced by P0 in cytoplasmic pre-60S subunits and mature 80S ribosomes.</text>
</comment>
<dbReference type="Proteomes" id="UP000036681">
    <property type="component" value="Unplaced"/>
</dbReference>
<keyword evidence="5" id="KW-0690">Ribosome biogenesis</keyword>
<comment type="subcellular location">
    <subcellularLocation>
        <location evidence="5">Cytoplasm</location>
    </subcellularLocation>
    <subcellularLocation>
        <location evidence="5">Nucleus</location>
        <location evidence="5">Nucleolus</location>
    </subcellularLocation>
</comment>
<evidence type="ECO:0000256" key="1">
    <source>
        <dbReference type="ARBA" id="ARBA00004046"/>
    </source>
</evidence>
<dbReference type="GO" id="GO:0003723">
    <property type="term" value="F:RNA binding"/>
    <property type="evidence" value="ECO:0007669"/>
    <property type="project" value="TreeGrafter"/>
</dbReference>
<evidence type="ECO:0000313" key="9">
    <source>
        <dbReference type="WBParaSite" id="ALUE_0001401101-mRNA-1"/>
    </source>
</evidence>
<dbReference type="Pfam" id="PF17777">
    <property type="entry name" value="RL10P_insert"/>
    <property type="match status" value="1"/>
</dbReference>
<evidence type="ECO:0000256" key="2">
    <source>
        <dbReference type="ARBA" id="ARBA00008889"/>
    </source>
</evidence>
<dbReference type="InterPro" id="IPR040637">
    <property type="entry name" value="Ribosomal_uL10-like_insert"/>
</dbReference>
<dbReference type="PANTHER" id="PTHR45841">
    <property type="entry name" value="MRNA TURNOVER PROTEIN 4 MRTO4"/>
    <property type="match status" value="1"/>
</dbReference>
<dbReference type="GO" id="GO:0005730">
    <property type="term" value="C:nucleolus"/>
    <property type="evidence" value="ECO:0007669"/>
    <property type="project" value="UniProtKB-SubCell"/>
</dbReference>
<dbReference type="AlphaFoldDB" id="A0A9J2PWP2"/>
<protein>
    <recommendedName>
        <fullName evidence="5">Ribosome assembly factor mrt4</fullName>
    </recommendedName>
</protein>
<dbReference type="GO" id="GO:0006364">
    <property type="term" value="P:rRNA processing"/>
    <property type="evidence" value="ECO:0007669"/>
    <property type="project" value="TreeGrafter"/>
</dbReference>
<dbReference type="WBParaSite" id="ALUE_0001401101-mRNA-1">
    <property type="protein sequence ID" value="ALUE_0001401101-mRNA-1"/>
    <property type="gene ID" value="ALUE_0001401101"/>
</dbReference>
<dbReference type="GO" id="GO:0005737">
    <property type="term" value="C:cytoplasm"/>
    <property type="evidence" value="ECO:0007669"/>
    <property type="project" value="UniProtKB-SubCell"/>
</dbReference>
<comment type="subunit">
    <text evidence="5">Associates with the pre-60S ribosomal particle.</text>
</comment>
<keyword evidence="6" id="KW-1133">Transmembrane helix</keyword>
<dbReference type="InterPro" id="IPR043164">
    <property type="entry name" value="Ribosomal_uL10-like_insert_sf"/>
</dbReference>
<proteinExistence type="inferred from homology"/>
<dbReference type="GO" id="GO:0000956">
    <property type="term" value="P:nuclear-transcribed mRNA catabolic process"/>
    <property type="evidence" value="ECO:0007669"/>
    <property type="project" value="TreeGrafter"/>
</dbReference>
<dbReference type="GO" id="GO:0000027">
    <property type="term" value="P:ribosomal large subunit assembly"/>
    <property type="evidence" value="ECO:0007669"/>
    <property type="project" value="InterPro"/>
</dbReference>
<dbReference type="InterPro" id="IPR033867">
    <property type="entry name" value="Mrt4"/>
</dbReference>
<dbReference type="Gene3D" id="3.30.70.1730">
    <property type="match status" value="1"/>
</dbReference>
<organism evidence="8 9">
    <name type="scientific">Ascaris lumbricoides</name>
    <name type="common">Giant roundworm</name>
    <dbReference type="NCBI Taxonomy" id="6252"/>
    <lineage>
        <taxon>Eukaryota</taxon>
        <taxon>Metazoa</taxon>
        <taxon>Ecdysozoa</taxon>
        <taxon>Nematoda</taxon>
        <taxon>Chromadorea</taxon>
        <taxon>Rhabditida</taxon>
        <taxon>Spirurina</taxon>
        <taxon>Ascaridomorpha</taxon>
        <taxon>Ascaridoidea</taxon>
        <taxon>Ascarididae</taxon>
        <taxon>Ascaris</taxon>
    </lineage>
</organism>
<evidence type="ECO:0000256" key="3">
    <source>
        <dbReference type="ARBA" id="ARBA00022490"/>
    </source>
</evidence>
<dbReference type="GO" id="GO:0030687">
    <property type="term" value="C:preribosome, large subunit precursor"/>
    <property type="evidence" value="ECO:0007669"/>
    <property type="project" value="TreeGrafter"/>
</dbReference>
<keyword evidence="8" id="KW-1185">Reference proteome</keyword>
<keyword evidence="6" id="KW-0812">Transmembrane</keyword>
<accession>A0A9J2PWP2</accession>
<dbReference type="SUPFAM" id="SSF160369">
    <property type="entry name" value="Ribosomal protein L10-like"/>
    <property type="match status" value="1"/>
</dbReference>
<evidence type="ECO:0000256" key="5">
    <source>
        <dbReference type="RuleBase" id="RU364039"/>
    </source>
</evidence>
<keyword evidence="6" id="KW-0472">Membrane</keyword>
<comment type="similarity">
    <text evidence="2 5">Belongs to the universal ribosomal protein uL10 family.</text>
</comment>
<dbReference type="FunFam" id="3.30.70.1730:FF:000005">
    <property type="entry name" value="Ribosome assembly factor mrt4"/>
    <property type="match status" value="1"/>
</dbReference>
<dbReference type="CDD" id="cd05796">
    <property type="entry name" value="Ribosomal_P0_like"/>
    <property type="match status" value="1"/>
</dbReference>
<dbReference type="Gene3D" id="3.90.105.20">
    <property type="match status" value="1"/>
</dbReference>
<evidence type="ECO:0000256" key="6">
    <source>
        <dbReference type="SAM" id="Phobius"/>
    </source>
</evidence>
<feature type="domain" description="Large ribosomal subunit protein uL10-like insertion" evidence="7">
    <location>
        <begin position="138"/>
        <end position="173"/>
    </location>
</feature>
<reference evidence="9" key="1">
    <citation type="submission" date="2023-03" db="UniProtKB">
        <authorList>
            <consortium name="WormBaseParasite"/>
        </authorList>
    </citation>
    <scope>IDENTIFICATION</scope>
</reference>